<dbReference type="RefSeq" id="WP_145270129.1">
    <property type="nucleotide sequence ID" value="NZ_CP036272.1"/>
</dbReference>
<dbReference type="EMBL" id="CP036272">
    <property type="protein sequence ID" value="QDT58756.1"/>
    <property type="molecule type" value="Genomic_DNA"/>
</dbReference>
<evidence type="ECO:0000256" key="1">
    <source>
        <dbReference type="SAM" id="MobiDB-lite"/>
    </source>
</evidence>
<name>A0A517SRL4_9BACT</name>
<feature type="domain" description="Prokaryotic-type class I peptide chain release factors" evidence="2">
    <location>
        <begin position="23"/>
        <end position="39"/>
    </location>
</feature>
<dbReference type="NCBIfam" id="NF006718">
    <property type="entry name" value="PRK09256.1"/>
    <property type="match status" value="1"/>
</dbReference>
<feature type="region of interest" description="Disordered" evidence="1">
    <location>
        <begin position="100"/>
        <end position="140"/>
    </location>
</feature>
<dbReference type="SUPFAM" id="SSF110916">
    <property type="entry name" value="Peptidyl-tRNA hydrolase domain-like"/>
    <property type="match status" value="1"/>
</dbReference>
<dbReference type="PROSITE" id="PS00745">
    <property type="entry name" value="RF_PROK_I"/>
    <property type="match status" value="1"/>
</dbReference>
<reference evidence="3 4" key="1">
    <citation type="submission" date="2019-02" db="EMBL/GenBank/DDBJ databases">
        <title>Deep-cultivation of Planctomycetes and their phenomic and genomic characterization uncovers novel biology.</title>
        <authorList>
            <person name="Wiegand S."/>
            <person name="Jogler M."/>
            <person name="Boedeker C."/>
            <person name="Pinto D."/>
            <person name="Vollmers J."/>
            <person name="Rivas-Marin E."/>
            <person name="Kohn T."/>
            <person name="Peeters S.H."/>
            <person name="Heuer A."/>
            <person name="Rast P."/>
            <person name="Oberbeckmann S."/>
            <person name="Bunk B."/>
            <person name="Jeske O."/>
            <person name="Meyerdierks A."/>
            <person name="Storesund J.E."/>
            <person name="Kallscheuer N."/>
            <person name="Luecker S."/>
            <person name="Lage O.M."/>
            <person name="Pohl T."/>
            <person name="Merkel B.J."/>
            <person name="Hornburger P."/>
            <person name="Mueller R.-W."/>
            <person name="Bruemmer F."/>
            <person name="Labrenz M."/>
            <person name="Spormann A.M."/>
            <person name="Op den Camp H."/>
            <person name="Overmann J."/>
            <person name="Amann R."/>
            <person name="Jetten M.S.M."/>
            <person name="Mascher T."/>
            <person name="Medema M.H."/>
            <person name="Devos D.P."/>
            <person name="Kaster A.-K."/>
            <person name="Ovreas L."/>
            <person name="Rohde M."/>
            <person name="Galperin M.Y."/>
            <person name="Jogler C."/>
        </authorList>
    </citation>
    <scope>NUCLEOTIDE SEQUENCE [LARGE SCALE GENOMIC DNA]</scope>
    <source>
        <strain evidence="3 4">SV_7m_r</strain>
    </source>
</reference>
<sequence length="140" mass="16281">MSDLYVCPRLTIPAAQLQVSAARSSGPGGQNVNKVNSKITLRWSPDRCTQLDDGWRARLRSRYGNRINREGELVLHSDRYRDQPRNLADVRARLVQMLMECRQPAKKRKPTKPTAGAKRRRRKHKTQLSERKQSRRQSFD</sequence>
<dbReference type="GO" id="GO:0016150">
    <property type="term" value="F:translation release factor activity, codon nonspecific"/>
    <property type="evidence" value="ECO:0007669"/>
    <property type="project" value="TreeGrafter"/>
</dbReference>
<dbReference type="OrthoDB" id="9815709at2"/>
<evidence type="ECO:0000313" key="4">
    <source>
        <dbReference type="Proteomes" id="UP000315003"/>
    </source>
</evidence>
<dbReference type="AlphaFoldDB" id="A0A517SRL4"/>
<dbReference type="InterPro" id="IPR052104">
    <property type="entry name" value="Mito_Release_Factor_mL62"/>
</dbReference>
<evidence type="ECO:0000259" key="2">
    <source>
        <dbReference type="PROSITE" id="PS00745"/>
    </source>
</evidence>
<gene>
    <name evidence="3" type="primary">arfB</name>
    <name evidence="3" type="ORF">SV7mr_12560</name>
</gene>
<proteinExistence type="predicted"/>
<dbReference type="InterPro" id="IPR000352">
    <property type="entry name" value="Pep_chain_release_fac_I"/>
</dbReference>
<organism evidence="3 4">
    <name type="scientific">Stieleria bergensis</name>
    <dbReference type="NCBI Taxonomy" id="2528025"/>
    <lineage>
        <taxon>Bacteria</taxon>
        <taxon>Pseudomonadati</taxon>
        <taxon>Planctomycetota</taxon>
        <taxon>Planctomycetia</taxon>
        <taxon>Pirellulales</taxon>
        <taxon>Pirellulaceae</taxon>
        <taxon>Stieleria</taxon>
    </lineage>
</organism>
<accession>A0A517SRL4</accession>
<dbReference type="EC" id="3.1.1.29" evidence="3"/>
<dbReference type="Proteomes" id="UP000315003">
    <property type="component" value="Chromosome"/>
</dbReference>
<protein>
    <submittedName>
        <fullName evidence="3">Peptidyl-tRNA hydrolase ArfB</fullName>
        <ecNumber evidence="3">3.1.1.29</ecNumber>
    </submittedName>
</protein>
<dbReference type="GO" id="GO:0004045">
    <property type="term" value="F:peptidyl-tRNA hydrolase activity"/>
    <property type="evidence" value="ECO:0007669"/>
    <property type="project" value="UniProtKB-EC"/>
</dbReference>
<keyword evidence="4" id="KW-1185">Reference proteome</keyword>
<feature type="compositionally biased region" description="Basic residues" evidence="1">
    <location>
        <begin position="104"/>
        <end position="126"/>
    </location>
</feature>
<dbReference type="PANTHER" id="PTHR11075:SF54">
    <property type="entry name" value="LARGE RIBOSOMAL SUBUNIT PROTEIN ML62"/>
    <property type="match status" value="1"/>
</dbReference>
<evidence type="ECO:0000313" key="3">
    <source>
        <dbReference type="EMBL" id="QDT58756.1"/>
    </source>
</evidence>
<keyword evidence="3" id="KW-0378">Hydrolase</keyword>
<dbReference type="PANTHER" id="PTHR11075">
    <property type="entry name" value="PEPTIDE CHAIN RELEASE FACTOR"/>
    <property type="match status" value="1"/>
</dbReference>
<feature type="compositionally biased region" description="Basic and acidic residues" evidence="1">
    <location>
        <begin position="127"/>
        <end position="140"/>
    </location>
</feature>
<dbReference type="Pfam" id="PF00472">
    <property type="entry name" value="RF-1"/>
    <property type="match status" value="1"/>
</dbReference>
<dbReference type="Gene3D" id="3.30.160.20">
    <property type="match status" value="1"/>
</dbReference>